<evidence type="ECO:0008006" key="3">
    <source>
        <dbReference type="Google" id="ProtNLM"/>
    </source>
</evidence>
<evidence type="ECO:0000313" key="2">
    <source>
        <dbReference type="Proteomes" id="UP001382904"/>
    </source>
</evidence>
<keyword evidence="2" id="KW-1185">Reference proteome</keyword>
<proteinExistence type="predicted"/>
<accession>A0ABU8U6Z4</accession>
<comment type="caution">
    <text evidence="1">The sequence shown here is derived from an EMBL/GenBank/DDBJ whole genome shotgun (WGS) entry which is preliminary data.</text>
</comment>
<dbReference type="Proteomes" id="UP001382904">
    <property type="component" value="Unassembled WGS sequence"/>
</dbReference>
<reference evidence="1 2" key="1">
    <citation type="submission" date="2024-03" db="EMBL/GenBank/DDBJ databases">
        <title>Novel Streptomyces species of biotechnological and ecological value are a feature of Machair soil.</title>
        <authorList>
            <person name="Prole J.R."/>
            <person name="Goodfellow M."/>
            <person name="Allenby N."/>
            <person name="Ward A.C."/>
        </authorList>
    </citation>
    <scope>NUCLEOTIDE SEQUENCE [LARGE SCALE GENOMIC DNA]</scope>
    <source>
        <strain evidence="1 2">MS1.HAVA.3</strain>
    </source>
</reference>
<name>A0ABU8U6Z4_9ACTN</name>
<gene>
    <name evidence="1" type="ORF">WKI68_24340</name>
</gene>
<organism evidence="1 2">
    <name type="scientific">Streptomyces caledonius</name>
    <dbReference type="NCBI Taxonomy" id="3134107"/>
    <lineage>
        <taxon>Bacteria</taxon>
        <taxon>Bacillati</taxon>
        <taxon>Actinomycetota</taxon>
        <taxon>Actinomycetes</taxon>
        <taxon>Kitasatosporales</taxon>
        <taxon>Streptomycetaceae</taxon>
        <taxon>Streptomyces</taxon>
    </lineage>
</organism>
<protein>
    <recommendedName>
        <fullName evidence="3">Serine/threonine protein kinase</fullName>
    </recommendedName>
</protein>
<dbReference type="EMBL" id="JBBKAM010000002">
    <property type="protein sequence ID" value="MEJ8643654.1"/>
    <property type="molecule type" value="Genomic_DNA"/>
</dbReference>
<sequence length="43" mass="4616">MEPLREIDPTRIGAHALLARLGAGGMGQVYLGRSPAGAWWPSR</sequence>
<dbReference type="Gene3D" id="3.30.200.20">
    <property type="entry name" value="Phosphorylase Kinase, domain 1"/>
    <property type="match status" value="1"/>
</dbReference>
<evidence type="ECO:0000313" key="1">
    <source>
        <dbReference type="EMBL" id="MEJ8643654.1"/>
    </source>
</evidence>